<evidence type="ECO:0000313" key="2">
    <source>
        <dbReference type="EMBL" id="GFD59632.1"/>
    </source>
</evidence>
<accession>A0A699XHV7</accession>
<feature type="non-terminal residue" evidence="2">
    <location>
        <position position="1"/>
    </location>
</feature>
<organism evidence="2">
    <name type="scientific">Tanacetum cinerariifolium</name>
    <name type="common">Dalmatian daisy</name>
    <name type="synonym">Chrysanthemum cinerariifolium</name>
    <dbReference type="NCBI Taxonomy" id="118510"/>
    <lineage>
        <taxon>Eukaryota</taxon>
        <taxon>Viridiplantae</taxon>
        <taxon>Streptophyta</taxon>
        <taxon>Embryophyta</taxon>
        <taxon>Tracheophyta</taxon>
        <taxon>Spermatophyta</taxon>
        <taxon>Magnoliopsida</taxon>
        <taxon>eudicotyledons</taxon>
        <taxon>Gunneridae</taxon>
        <taxon>Pentapetalae</taxon>
        <taxon>asterids</taxon>
        <taxon>campanulids</taxon>
        <taxon>Asterales</taxon>
        <taxon>Asteraceae</taxon>
        <taxon>Asteroideae</taxon>
        <taxon>Anthemideae</taxon>
        <taxon>Anthemidinae</taxon>
        <taxon>Tanacetum</taxon>
    </lineage>
</organism>
<dbReference type="EMBL" id="BKCJ011867489">
    <property type="protein sequence ID" value="GFD59632.1"/>
    <property type="molecule type" value="Genomic_DNA"/>
</dbReference>
<proteinExistence type="predicted"/>
<evidence type="ECO:0000256" key="1">
    <source>
        <dbReference type="SAM" id="MobiDB-lite"/>
    </source>
</evidence>
<reference evidence="2" key="1">
    <citation type="journal article" date="2019" name="Sci. Rep.">
        <title>Draft genome of Tanacetum cinerariifolium, the natural source of mosquito coil.</title>
        <authorList>
            <person name="Yamashiro T."/>
            <person name="Shiraishi A."/>
            <person name="Satake H."/>
            <person name="Nakayama K."/>
        </authorList>
    </citation>
    <scope>NUCLEOTIDE SEQUENCE</scope>
</reference>
<sequence length="82" mass="8808">DLPVRRREDPAGAQPGQLHHAGRRRPVHLGLPRLAENGVDQHHSLPDHRLSHGLRHLGGAQGGADRPVAADHDADLDGNPDP</sequence>
<name>A0A699XHV7_TANCI</name>
<dbReference type="AlphaFoldDB" id="A0A699XHV7"/>
<comment type="caution">
    <text evidence="2">The sequence shown here is derived from an EMBL/GenBank/DDBJ whole genome shotgun (WGS) entry which is preliminary data.</text>
</comment>
<feature type="non-terminal residue" evidence="2">
    <location>
        <position position="82"/>
    </location>
</feature>
<gene>
    <name evidence="2" type="ORF">Tci_931601</name>
</gene>
<feature type="region of interest" description="Disordered" evidence="1">
    <location>
        <begin position="1"/>
        <end position="82"/>
    </location>
</feature>
<feature type="compositionally biased region" description="Basic and acidic residues" evidence="1">
    <location>
        <begin position="39"/>
        <end position="50"/>
    </location>
</feature>
<feature type="compositionally biased region" description="Basic and acidic residues" evidence="1">
    <location>
        <begin position="1"/>
        <end position="10"/>
    </location>
</feature>
<protein>
    <submittedName>
        <fullName evidence="2">Uncharacterized protein</fullName>
    </submittedName>
</protein>